<dbReference type="HOGENOM" id="CLU_017444_4_1_1"/>
<dbReference type="Pfam" id="PF14479">
    <property type="entry name" value="HeLo"/>
    <property type="match status" value="1"/>
</dbReference>
<accession>A0A0D2DWG1</accession>
<keyword evidence="3" id="KW-1185">Reference proteome</keyword>
<gene>
    <name evidence="2" type="ORF">PV06_08432</name>
</gene>
<reference evidence="2 3" key="1">
    <citation type="submission" date="2015-01" db="EMBL/GenBank/DDBJ databases">
        <title>The Genome Sequence of Exophiala oligosperma CBS72588.</title>
        <authorList>
            <consortium name="The Broad Institute Genomics Platform"/>
            <person name="Cuomo C."/>
            <person name="de Hoog S."/>
            <person name="Gorbushina A."/>
            <person name="Stielow B."/>
            <person name="Teixiera M."/>
            <person name="Abouelleil A."/>
            <person name="Chapman S.B."/>
            <person name="Priest M."/>
            <person name="Young S.K."/>
            <person name="Wortman J."/>
            <person name="Nusbaum C."/>
            <person name="Birren B."/>
        </authorList>
    </citation>
    <scope>NUCLEOTIDE SEQUENCE [LARGE SCALE GENOMIC DNA]</scope>
    <source>
        <strain evidence="2 3">CBS 72588</strain>
    </source>
</reference>
<dbReference type="InterPro" id="IPR038305">
    <property type="entry name" value="HeLo_sf"/>
</dbReference>
<feature type="domain" description="Protein kinase" evidence="1">
    <location>
        <begin position="246"/>
        <end position="597"/>
    </location>
</feature>
<name>A0A0D2DWG1_9EURO</name>
<dbReference type="Proteomes" id="UP000053342">
    <property type="component" value="Unassembled WGS sequence"/>
</dbReference>
<dbReference type="AlphaFoldDB" id="A0A0D2DWG1"/>
<dbReference type="OrthoDB" id="4121302at2759"/>
<dbReference type="SUPFAM" id="SSF56112">
    <property type="entry name" value="Protein kinase-like (PK-like)"/>
    <property type="match status" value="1"/>
</dbReference>
<organism evidence="2 3">
    <name type="scientific">Exophiala oligosperma</name>
    <dbReference type="NCBI Taxonomy" id="215243"/>
    <lineage>
        <taxon>Eukaryota</taxon>
        <taxon>Fungi</taxon>
        <taxon>Dikarya</taxon>
        <taxon>Ascomycota</taxon>
        <taxon>Pezizomycotina</taxon>
        <taxon>Eurotiomycetes</taxon>
        <taxon>Chaetothyriomycetidae</taxon>
        <taxon>Chaetothyriales</taxon>
        <taxon>Herpotrichiellaceae</taxon>
        <taxon>Exophiala</taxon>
    </lineage>
</organism>
<proteinExistence type="predicted"/>
<dbReference type="InterPro" id="IPR000719">
    <property type="entry name" value="Prot_kinase_dom"/>
</dbReference>
<dbReference type="InterPro" id="IPR011009">
    <property type="entry name" value="Kinase-like_dom_sf"/>
</dbReference>
<dbReference type="GO" id="GO:0004672">
    <property type="term" value="F:protein kinase activity"/>
    <property type="evidence" value="ECO:0007669"/>
    <property type="project" value="InterPro"/>
</dbReference>
<dbReference type="Gene3D" id="1.10.510.10">
    <property type="entry name" value="Transferase(Phosphotransferase) domain 1"/>
    <property type="match status" value="1"/>
</dbReference>
<dbReference type="EMBL" id="KN847339">
    <property type="protein sequence ID" value="KIW39859.1"/>
    <property type="molecule type" value="Genomic_DNA"/>
</dbReference>
<dbReference type="PANTHER" id="PTHR37542:SF3">
    <property type="entry name" value="PRION-INHIBITION AND PROPAGATION HELO DOMAIN-CONTAINING PROTEIN"/>
    <property type="match status" value="1"/>
</dbReference>
<sequence length="616" mass="70021">MSVLGEVSAAIGLANSAIHRIHQGFILMSSVWRFGNDADQLRRKMEYEFLRFFMWEEQHEFSNLENAVGQEGHPGIAVKNSIIQELESLLPRGEKFEKRYNLIVEETNEDVETRVVNIGWPSLPSWLQRKFDTMVAETIHSRNGTLKKIRWAVFDKDSMTRLVQEIHVQISGLLEMTNLGIQSRILGTLTSMIRTGIKTSKDADDLECLSQLDFPQDARTDSQGEIAEASRLSKLKSSRIALGVDATSIEMEQQASFQNSVDIRRKRAEALKMLKKKSADYRTNTDWERVGPGLEIAIEKDGSKCWVLLERRRIENRANKIENGRRRHQIESLAFLLSELRSPSLHSLHCSGFYWEDGNIALIYSLPPPTDHESPSSPTALPNVVSLNTVLSDLSLKKADPTTRRQIACALTKVILQLHTAGWLHKQIRSSNILLTNFIESRWPSVQSFQGPFLVGYGYSRQIGPHDISDALLEDVDTRLYRHPMSVDLEQQQDSRDEYRPRFDLYSLGMVLLEVALWKPLKEIVPGIFGLVLHQKSFEPASVLLELQGNGPRDSVLAEVEYSEGLGFANVIRWCLDPREFIHSVETENQLEQDEFLDTTITLQEAVLTTLKDVKG</sequence>
<evidence type="ECO:0000259" key="1">
    <source>
        <dbReference type="PROSITE" id="PS50011"/>
    </source>
</evidence>
<dbReference type="GeneID" id="27360506"/>
<evidence type="ECO:0000313" key="2">
    <source>
        <dbReference type="EMBL" id="KIW39859.1"/>
    </source>
</evidence>
<dbReference type="GO" id="GO:0005524">
    <property type="term" value="F:ATP binding"/>
    <property type="evidence" value="ECO:0007669"/>
    <property type="project" value="InterPro"/>
</dbReference>
<dbReference type="Gene3D" id="1.20.120.1020">
    <property type="entry name" value="Prion-inhibition and propagation, HeLo domain"/>
    <property type="match status" value="1"/>
</dbReference>
<evidence type="ECO:0000313" key="3">
    <source>
        <dbReference type="Proteomes" id="UP000053342"/>
    </source>
</evidence>
<dbReference type="PROSITE" id="PS50011">
    <property type="entry name" value="PROTEIN_KINASE_DOM"/>
    <property type="match status" value="1"/>
</dbReference>
<dbReference type="InterPro" id="IPR029498">
    <property type="entry name" value="HeLo_dom"/>
</dbReference>
<dbReference type="PANTHER" id="PTHR37542">
    <property type="entry name" value="HELO DOMAIN-CONTAINING PROTEIN-RELATED"/>
    <property type="match status" value="1"/>
</dbReference>
<dbReference type="VEuPathDB" id="FungiDB:PV06_08432"/>
<dbReference type="RefSeq" id="XP_016260075.1">
    <property type="nucleotide sequence ID" value="XM_016409767.1"/>
</dbReference>
<protein>
    <recommendedName>
        <fullName evidence="1">Protein kinase domain-containing protein</fullName>
    </recommendedName>
</protein>